<accession>A0A1G2SL59</accession>
<name>A0A1G2SL59_9BACT</name>
<organism evidence="2 3">
    <name type="scientific">Candidatus Yonathbacteria bacterium RIFOXYD1_FULL_52_36</name>
    <dbReference type="NCBI Taxonomy" id="1802730"/>
    <lineage>
        <taxon>Bacteria</taxon>
        <taxon>Candidatus Yonathiibacteriota</taxon>
    </lineage>
</organism>
<keyword evidence="1" id="KW-1133">Transmembrane helix</keyword>
<reference evidence="2 3" key="1">
    <citation type="journal article" date="2016" name="Nat. Commun.">
        <title>Thousands of microbial genomes shed light on interconnected biogeochemical processes in an aquifer system.</title>
        <authorList>
            <person name="Anantharaman K."/>
            <person name="Brown C.T."/>
            <person name="Hug L.A."/>
            <person name="Sharon I."/>
            <person name="Castelle C.J."/>
            <person name="Probst A.J."/>
            <person name="Thomas B.C."/>
            <person name="Singh A."/>
            <person name="Wilkins M.J."/>
            <person name="Karaoz U."/>
            <person name="Brodie E.L."/>
            <person name="Williams K.H."/>
            <person name="Hubbard S.S."/>
            <person name="Banfield J.F."/>
        </authorList>
    </citation>
    <scope>NUCLEOTIDE SEQUENCE [LARGE SCALE GENOMIC DNA]</scope>
</reference>
<dbReference type="AlphaFoldDB" id="A0A1G2SL59"/>
<keyword evidence="1" id="KW-0812">Transmembrane</keyword>
<protein>
    <submittedName>
        <fullName evidence="2">Uncharacterized protein</fullName>
    </submittedName>
</protein>
<evidence type="ECO:0000256" key="1">
    <source>
        <dbReference type="SAM" id="Phobius"/>
    </source>
</evidence>
<dbReference type="STRING" id="1802730.A2591_02710"/>
<dbReference type="Proteomes" id="UP000178168">
    <property type="component" value="Unassembled WGS sequence"/>
</dbReference>
<dbReference type="EMBL" id="MHUZ01000018">
    <property type="protein sequence ID" value="OHA85754.1"/>
    <property type="molecule type" value="Genomic_DNA"/>
</dbReference>
<comment type="caution">
    <text evidence="2">The sequence shown here is derived from an EMBL/GenBank/DDBJ whole genome shotgun (WGS) entry which is preliminary data.</text>
</comment>
<sequence>MNASVRKVVLLLLLVLTVGLFGATVWLISSNPQLYPEITRFDLILFGLAFAYALKDSVVTLIKRS</sequence>
<evidence type="ECO:0000313" key="2">
    <source>
        <dbReference type="EMBL" id="OHA85754.1"/>
    </source>
</evidence>
<gene>
    <name evidence="2" type="ORF">A2591_02710</name>
</gene>
<evidence type="ECO:0000313" key="3">
    <source>
        <dbReference type="Proteomes" id="UP000178168"/>
    </source>
</evidence>
<feature type="transmembrane region" description="Helical" evidence="1">
    <location>
        <begin position="38"/>
        <end position="54"/>
    </location>
</feature>
<keyword evidence="1" id="KW-0472">Membrane</keyword>
<proteinExistence type="predicted"/>